<reference evidence="1 2" key="1">
    <citation type="submission" date="2019-06" db="EMBL/GenBank/DDBJ databases">
        <title>Draft genomes of female and male turbot (Scophthalmus maximus).</title>
        <authorList>
            <person name="Xu H."/>
            <person name="Xu X.-W."/>
            <person name="Shao C."/>
            <person name="Chen S."/>
        </authorList>
    </citation>
    <scope>NUCLEOTIDE SEQUENCE [LARGE SCALE GENOMIC DNA]</scope>
    <source>
        <strain evidence="1">Ysfricsl-2016a</strain>
        <tissue evidence="1">Blood</tissue>
    </source>
</reference>
<name>A0A6A4SSS1_SCOMX</name>
<accession>A0A6A4SSS1</accession>
<dbReference type="AlphaFoldDB" id="A0A6A4SSS1"/>
<proteinExistence type="predicted"/>
<dbReference type="EMBL" id="VEVO01000010">
    <property type="protein sequence ID" value="KAF0035675.1"/>
    <property type="molecule type" value="Genomic_DNA"/>
</dbReference>
<comment type="caution">
    <text evidence="1">The sequence shown here is derived from an EMBL/GenBank/DDBJ whole genome shotgun (WGS) entry which is preliminary data.</text>
</comment>
<protein>
    <submittedName>
        <fullName evidence="1">Uncharacterized protein</fullName>
    </submittedName>
</protein>
<dbReference type="Proteomes" id="UP000438429">
    <property type="component" value="Unassembled WGS sequence"/>
</dbReference>
<gene>
    <name evidence="1" type="ORF">F2P81_010987</name>
</gene>
<evidence type="ECO:0000313" key="1">
    <source>
        <dbReference type="EMBL" id="KAF0035675.1"/>
    </source>
</evidence>
<evidence type="ECO:0000313" key="2">
    <source>
        <dbReference type="Proteomes" id="UP000438429"/>
    </source>
</evidence>
<sequence length="91" mass="9886">MSSKPVSTLPNICGVASRRRRAASPMFCDPDSHAATFTFEGKISRPGNIHGSIKCHFVSSSSSSSFFLYSHNSTLKTFSRSSFANKCSFAK</sequence>
<organism evidence="1 2">
    <name type="scientific">Scophthalmus maximus</name>
    <name type="common">Turbot</name>
    <name type="synonym">Psetta maxima</name>
    <dbReference type="NCBI Taxonomy" id="52904"/>
    <lineage>
        <taxon>Eukaryota</taxon>
        <taxon>Metazoa</taxon>
        <taxon>Chordata</taxon>
        <taxon>Craniata</taxon>
        <taxon>Vertebrata</taxon>
        <taxon>Euteleostomi</taxon>
        <taxon>Actinopterygii</taxon>
        <taxon>Neopterygii</taxon>
        <taxon>Teleostei</taxon>
        <taxon>Neoteleostei</taxon>
        <taxon>Acanthomorphata</taxon>
        <taxon>Carangaria</taxon>
        <taxon>Pleuronectiformes</taxon>
        <taxon>Pleuronectoidei</taxon>
        <taxon>Scophthalmidae</taxon>
        <taxon>Scophthalmus</taxon>
    </lineage>
</organism>